<comment type="caution">
    <text evidence="3">The sequence shown here is derived from an EMBL/GenBank/DDBJ whole genome shotgun (WGS) entry which is preliminary data.</text>
</comment>
<gene>
    <name evidence="3" type="ORF">ABNW52_06430</name>
</gene>
<keyword evidence="4" id="KW-1185">Reference proteome</keyword>
<evidence type="ECO:0000259" key="2">
    <source>
        <dbReference type="Pfam" id="PF00296"/>
    </source>
</evidence>
<evidence type="ECO:0000256" key="1">
    <source>
        <dbReference type="ARBA" id="ARBA00007789"/>
    </source>
</evidence>
<dbReference type="GO" id="GO:0016491">
    <property type="term" value="F:oxidoreductase activity"/>
    <property type="evidence" value="ECO:0007669"/>
    <property type="project" value="UniProtKB-KW"/>
</dbReference>
<organism evidence="3 4">
    <name type="scientific">Vogesella oryzagri</name>
    <dbReference type="NCBI Taxonomy" id="3160864"/>
    <lineage>
        <taxon>Bacteria</taxon>
        <taxon>Pseudomonadati</taxon>
        <taxon>Pseudomonadota</taxon>
        <taxon>Betaproteobacteria</taxon>
        <taxon>Neisseriales</taxon>
        <taxon>Chromobacteriaceae</taxon>
        <taxon>Vogesella</taxon>
    </lineage>
</organism>
<dbReference type="InterPro" id="IPR050766">
    <property type="entry name" value="Bact_Lucif_Oxidored"/>
</dbReference>
<dbReference type="NCBIfam" id="TIGR03558">
    <property type="entry name" value="oxido_grp_1"/>
    <property type="match status" value="1"/>
</dbReference>
<dbReference type="Proteomes" id="UP001433638">
    <property type="component" value="Unassembled WGS sequence"/>
</dbReference>
<protein>
    <submittedName>
        <fullName evidence="3">MsnO8 family LLM class oxidoreductase</fullName>
        <ecNumber evidence="3">1.-.-.-</ecNumber>
    </submittedName>
</protein>
<dbReference type="InterPro" id="IPR036661">
    <property type="entry name" value="Luciferase-like_sf"/>
</dbReference>
<evidence type="ECO:0000313" key="4">
    <source>
        <dbReference type="Proteomes" id="UP001433638"/>
    </source>
</evidence>
<sequence>MSYLLSLLEKSPIPDGKTAVDALRHSVKLAQRAEELGYHRFWLAEHHGNAQLASAAPEIVAAHVLAKTSLLRVGTGGVMLQHYSPYKVAEVFRQLAALAPGRVDAGVGKAPGGLPLSTRALQRRHAGASDFEPLLAELDGFLRDELATGHPLAGAVATPVVSSAPQRILLGGSPDSAALAAKYGWDFTFAGHFNGDAANLQATLDTYRQASGKTAALALYAFAAASRAEAEAQVGQLRIFKLHPESGQAVNLPSLAAAEQYARQAGIRSYRIEELSPHVITGNGEDVRRQLDALHQRYGIHEFIIDNPVADFARRLTSIELIAGADIAVAA</sequence>
<evidence type="ECO:0000313" key="3">
    <source>
        <dbReference type="EMBL" id="MEQ6290246.1"/>
    </source>
</evidence>
<keyword evidence="3" id="KW-0560">Oxidoreductase</keyword>
<dbReference type="EMBL" id="JBEFLD010000003">
    <property type="protein sequence ID" value="MEQ6290246.1"/>
    <property type="molecule type" value="Genomic_DNA"/>
</dbReference>
<dbReference type="RefSeq" id="WP_349585568.1">
    <property type="nucleotide sequence ID" value="NZ_JBEFLD010000003.1"/>
</dbReference>
<comment type="similarity">
    <text evidence="1">To bacterial alkanal monooxygenase alpha and beta chains.</text>
</comment>
<dbReference type="PANTHER" id="PTHR30137:SF20">
    <property type="entry name" value="N-ACETYL-S-ALKYLCYSTEINE MONOOXYGENASE"/>
    <property type="match status" value="1"/>
</dbReference>
<dbReference type="EC" id="1.-.-.-" evidence="3"/>
<name>A0ABV1M2H3_9NEIS</name>
<dbReference type="Gene3D" id="3.20.20.30">
    <property type="entry name" value="Luciferase-like domain"/>
    <property type="match status" value="1"/>
</dbReference>
<accession>A0ABV1M2H3</accession>
<feature type="domain" description="Luciferase-like" evidence="2">
    <location>
        <begin position="16"/>
        <end position="297"/>
    </location>
</feature>
<dbReference type="Pfam" id="PF00296">
    <property type="entry name" value="Bac_luciferase"/>
    <property type="match status" value="1"/>
</dbReference>
<dbReference type="InterPro" id="IPR019949">
    <property type="entry name" value="CmoO-like"/>
</dbReference>
<dbReference type="InterPro" id="IPR011251">
    <property type="entry name" value="Luciferase-like_dom"/>
</dbReference>
<proteinExistence type="predicted"/>
<dbReference type="SUPFAM" id="SSF51679">
    <property type="entry name" value="Bacterial luciferase-like"/>
    <property type="match status" value="1"/>
</dbReference>
<reference evidence="3" key="1">
    <citation type="submission" date="2024-06" db="EMBL/GenBank/DDBJ databases">
        <title>Genome sequence of Vogesella sp. MAHUQ-64.</title>
        <authorList>
            <person name="Huq M.A."/>
        </authorList>
    </citation>
    <scope>NUCLEOTIDE SEQUENCE</scope>
    <source>
        <strain evidence="3">MAHUQ-64</strain>
    </source>
</reference>
<dbReference type="PANTHER" id="PTHR30137">
    <property type="entry name" value="LUCIFERASE-LIKE MONOOXYGENASE"/>
    <property type="match status" value="1"/>
</dbReference>